<evidence type="ECO:0000313" key="1">
    <source>
        <dbReference type="EMBL" id="MBC6498533.1"/>
    </source>
</evidence>
<protein>
    <submittedName>
        <fullName evidence="1">Uncharacterized protein</fullName>
    </submittedName>
</protein>
<proteinExistence type="predicted"/>
<reference evidence="1" key="1">
    <citation type="submission" date="2020-08" db="EMBL/GenBank/DDBJ databases">
        <title>Complete genome sequence of Weissella confusa strain FS54 provides insights into metabolic potential.</title>
        <authorList>
            <person name="Fhoula I."/>
            <person name="Najjari A."/>
            <person name="Lekired A."/>
            <person name="Bessrour-Aouam N."/>
            <person name="Jaballah S."/>
            <person name="Klibi N."/>
            <person name="Ouzari H.-I."/>
        </authorList>
    </citation>
    <scope>NUCLEOTIDE SEQUENCE</scope>
    <source>
        <strain evidence="1">FS54</strain>
    </source>
</reference>
<comment type="caution">
    <text evidence="1">The sequence shown here is derived from an EMBL/GenBank/DDBJ whole genome shotgun (WGS) entry which is preliminary data.</text>
</comment>
<accession>A0A923SP42</accession>
<dbReference type="Proteomes" id="UP000650485">
    <property type="component" value="Unassembled WGS sequence"/>
</dbReference>
<organism evidence="1 2">
    <name type="scientific">Weissella confusa</name>
    <name type="common">Lactobacillus confusus</name>
    <dbReference type="NCBI Taxonomy" id="1583"/>
    <lineage>
        <taxon>Bacteria</taxon>
        <taxon>Bacillati</taxon>
        <taxon>Bacillota</taxon>
        <taxon>Bacilli</taxon>
        <taxon>Lactobacillales</taxon>
        <taxon>Lactobacillaceae</taxon>
        <taxon>Weissella</taxon>
    </lineage>
</organism>
<dbReference type="AlphaFoldDB" id="A0A923SP42"/>
<evidence type="ECO:0000313" key="2">
    <source>
        <dbReference type="Proteomes" id="UP000650485"/>
    </source>
</evidence>
<gene>
    <name evidence="1" type="ORF">H7R52_07045</name>
</gene>
<dbReference type="EMBL" id="JACSZT010000005">
    <property type="protein sequence ID" value="MBC6498533.1"/>
    <property type="molecule type" value="Genomic_DNA"/>
</dbReference>
<name>A0A923SP42_WEICO</name>
<sequence>MILELPKRISGADDTAQHIYQAFYDVGMITDIPAHIGTLNITEYNEQAFSSIGSALILLKSPEPEPTPEPPKSTPIVQYADPDGNKAYAYTHWQAIEGKPDLSTVVLTSPNGTKYQLQVDDKGVLT</sequence>